<evidence type="ECO:0000256" key="9">
    <source>
        <dbReference type="ARBA" id="ARBA00023125"/>
    </source>
</evidence>
<comment type="function">
    <text evidence="13">DNA-dependent ATPase involved in processing of recombination intermediates, plays a role in repairing DNA breaks. Stimulates the branch migration of RecA-mediated strand transfer reactions, allowing the 3' invading strand to extend heteroduplex DNA faster. Binds ssDNA in the presence of ADP but not other nucleotides, has ATPase activity that is stimulated by ssDNA and various branched DNA structures, but inhibited by SSB. Does not have RecA's homology-searching function.</text>
</comment>
<dbReference type="GO" id="GO:0008270">
    <property type="term" value="F:zinc ion binding"/>
    <property type="evidence" value="ECO:0007669"/>
    <property type="project" value="UniProtKB-KW"/>
</dbReference>
<dbReference type="Pfam" id="PF18073">
    <property type="entry name" value="Zn_ribbon_LapB"/>
    <property type="match status" value="1"/>
</dbReference>
<dbReference type="InterPro" id="IPR003593">
    <property type="entry name" value="AAA+_ATPase"/>
</dbReference>
<evidence type="ECO:0000256" key="4">
    <source>
        <dbReference type="ARBA" id="ARBA00022771"/>
    </source>
</evidence>
<comment type="domain">
    <text evidence="11">The middle region has homology to RecA with ATPase motifs including the RadA KNRFG motif, while the C-terminus is homologous to Lon protease.</text>
</comment>
<dbReference type="PANTHER" id="PTHR32472:SF10">
    <property type="entry name" value="DNA REPAIR PROTEIN RADA-LIKE PROTEIN"/>
    <property type="match status" value="1"/>
</dbReference>
<dbReference type="MEROPS" id="S16.A04"/>
<keyword evidence="9 11" id="KW-0238">DNA-binding</keyword>
<evidence type="ECO:0000256" key="5">
    <source>
        <dbReference type="ARBA" id="ARBA00022801"/>
    </source>
</evidence>
<dbReference type="HOGENOM" id="CLU_018264_0_1_10"/>
<feature type="short sequence motif" description="RadA KNRFG motif" evidence="11">
    <location>
        <begin position="247"/>
        <end position="251"/>
    </location>
</feature>
<dbReference type="SUPFAM" id="SSF52540">
    <property type="entry name" value="P-loop containing nucleoside triphosphate hydrolases"/>
    <property type="match status" value="1"/>
</dbReference>
<dbReference type="EMBL" id="CP003418">
    <property type="protein sequence ID" value="AFH47750.1"/>
    <property type="molecule type" value="Genomic_DNA"/>
</dbReference>
<dbReference type="InterPro" id="IPR020568">
    <property type="entry name" value="Ribosomal_Su5_D2-typ_SF"/>
</dbReference>
<keyword evidence="10 11" id="KW-0234">DNA repair</keyword>
<dbReference type="KEGG" id="ial:IALB_0036"/>
<dbReference type="HAMAP" id="MF_01498">
    <property type="entry name" value="RadA_bact"/>
    <property type="match status" value="1"/>
</dbReference>
<protein>
    <recommendedName>
        <fullName evidence="11 12">DNA repair protein RadA</fullName>
    </recommendedName>
</protein>
<evidence type="ECO:0000259" key="14">
    <source>
        <dbReference type="PROSITE" id="PS50162"/>
    </source>
</evidence>
<dbReference type="InterPro" id="IPR014721">
    <property type="entry name" value="Ribsml_uS5_D2-typ_fold_subgr"/>
</dbReference>
<proteinExistence type="inferred from homology"/>
<dbReference type="GO" id="GO:0000725">
    <property type="term" value="P:recombinational repair"/>
    <property type="evidence" value="ECO:0007669"/>
    <property type="project" value="UniProtKB-UniRule"/>
</dbReference>
<keyword evidence="6 13" id="KW-0862">Zinc</keyword>
<dbReference type="PRINTS" id="PR01874">
    <property type="entry name" value="DNAREPAIRADA"/>
</dbReference>
<evidence type="ECO:0000256" key="13">
    <source>
        <dbReference type="RuleBase" id="RU003555"/>
    </source>
</evidence>
<reference evidence="15 16" key="1">
    <citation type="journal article" date="2012" name="Front. Microbiol.">
        <title>Complete genome of Ignavibacterium album, a metabolically versatile, flagellated, facultative anaerobe from the phylum Chlorobi.</title>
        <authorList>
            <person name="Liu Z."/>
            <person name="Frigaard N.-U."/>
            <person name="Vogl K."/>
            <person name="Iino T."/>
            <person name="Ohkuma M."/>
            <person name="Overmann J."/>
            <person name="Bryant D.A."/>
        </authorList>
    </citation>
    <scope>NUCLEOTIDE SEQUENCE [LARGE SCALE GENOMIC DNA]</scope>
    <source>
        <strain evidence="16">DSM 19864 / JCM 16511 / NBRC 101810 / Mat9-16</strain>
    </source>
</reference>
<dbReference type="PANTHER" id="PTHR32472">
    <property type="entry name" value="DNA REPAIR PROTEIN RADA"/>
    <property type="match status" value="1"/>
</dbReference>
<dbReference type="NCBIfam" id="TIGR00416">
    <property type="entry name" value="sms"/>
    <property type="match status" value="1"/>
</dbReference>
<comment type="function">
    <text evidence="11">Plays a role in repairing double-strand DNA breaks, probably involving stabilizing or processing branched DNA or blocked replication forks.</text>
</comment>
<evidence type="ECO:0000256" key="2">
    <source>
        <dbReference type="ARBA" id="ARBA00022741"/>
    </source>
</evidence>
<keyword evidence="2 11" id="KW-0547">Nucleotide-binding</keyword>
<gene>
    <name evidence="11" type="primary">radA</name>
    <name evidence="15" type="ordered locus">IALB_0036</name>
</gene>
<dbReference type="GO" id="GO:0016787">
    <property type="term" value="F:hydrolase activity"/>
    <property type="evidence" value="ECO:0007669"/>
    <property type="project" value="UniProtKB-KW"/>
</dbReference>
<evidence type="ECO:0000313" key="16">
    <source>
        <dbReference type="Proteomes" id="UP000007394"/>
    </source>
</evidence>
<dbReference type="Pfam" id="PF13541">
    <property type="entry name" value="ChlI"/>
    <property type="match status" value="1"/>
</dbReference>
<dbReference type="Proteomes" id="UP000007394">
    <property type="component" value="Chromosome"/>
</dbReference>
<dbReference type="GO" id="GO:0140664">
    <property type="term" value="F:ATP-dependent DNA damage sensor activity"/>
    <property type="evidence" value="ECO:0007669"/>
    <property type="project" value="InterPro"/>
</dbReference>
<dbReference type="eggNOG" id="COG1066">
    <property type="taxonomic scope" value="Bacteria"/>
</dbReference>
<keyword evidence="7 11" id="KW-0067">ATP-binding</keyword>
<sequence>MSKQKIKYVCSNCGYESLRWIGKCPECESWNSFTEELIESGKHKSAKAVLKSSIHKLSEIAATEKERILTGITEFDRVLGGGLMPGSVVLLGGDPGIGKSTLAMQAAAGIKEKVLYVTGEESEKQIKLRSSRLKIKSDSLFILAETELNQVTAAIESLKPSVVIIDSIQTMYRNELDNSPGTVTQIRECAALLMDEAKKKHLSVIIIGHVTKEGIIAGPKILEHMVDTVIQFEGEANHSFRILRSQKNRFGSTNEIGVFEMREDGLREVKNPSELFLSEREKQTPGSVVTSTIEGTRPILLEVQALVTPSMYGYPQRVSNGFDQRRLSILLAVLEKRALVKVSSANVFINVAGGIKITEPAADLAVCLSIASSLSEKVIDSQTIVIGEVGLGGELRSVSNIEKRIQEAEKLGFDTVIIPHTNSRGLKQNPKIKVIPHENLSDTINLLIQ</sequence>
<accession>I0AFJ3</accession>
<feature type="region of interest" description="Lon-protease-like" evidence="11">
    <location>
        <begin position="346"/>
        <end position="449"/>
    </location>
</feature>
<keyword evidence="3 11" id="KW-0227">DNA damage</keyword>
<dbReference type="SMART" id="SM00382">
    <property type="entry name" value="AAA"/>
    <property type="match status" value="1"/>
</dbReference>
<dbReference type="STRING" id="945713.IALB_0036"/>
<evidence type="ECO:0000313" key="15">
    <source>
        <dbReference type="EMBL" id="AFH47750.1"/>
    </source>
</evidence>
<dbReference type="FunFam" id="3.40.50.300:FF:000050">
    <property type="entry name" value="DNA repair protein RadA"/>
    <property type="match status" value="1"/>
</dbReference>
<evidence type="ECO:0000256" key="7">
    <source>
        <dbReference type="ARBA" id="ARBA00022840"/>
    </source>
</evidence>
<dbReference type="GO" id="GO:0003684">
    <property type="term" value="F:damaged DNA binding"/>
    <property type="evidence" value="ECO:0007669"/>
    <property type="project" value="InterPro"/>
</dbReference>
<feature type="binding site" evidence="11">
    <location>
        <begin position="93"/>
        <end position="100"/>
    </location>
    <ligand>
        <name>ATP</name>
        <dbReference type="ChEBI" id="CHEBI:30616"/>
    </ligand>
</feature>
<dbReference type="GO" id="GO:0005524">
    <property type="term" value="F:ATP binding"/>
    <property type="evidence" value="ECO:0007669"/>
    <property type="project" value="UniProtKB-UniRule"/>
</dbReference>
<dbReference type="Gene3D" id="3.40.50.300">
    <property type="entry name" value="P-loop containing nucleotide triphosphate hydrolases"/>
    <property type="match status" value="1"/>
</dbReference>
<keyword evidence="8 11" id="KW-0346">Stress response</keyword>
<dbReference type="PATRIC" id="fig|945713.3.peg.36"/>
<dbReference type="InterPro" id="IPR020588">
    <property type="entry name" value="RecA_ATP-bd"/>
</dbReference>
<keyword evidence="1 11" id="KW-0479">Metal-binding</keyword>
<dbReference type="OrthoDB" id="9803906at2"/>
<dbReference type="AlphaFoldDB" id="I0AFJ3"/>
<evidence type="ECO:0000256" key="3">
    <source>
        <dbReference type="ARBA" id="ARBA00022763"/>
    </source>
</evidence>
<feature type="domain" description="RecA family profile 1" evidence="14">
    <location>
        <begin position="64"/>
        <end position="210"/>
    </location>
</feature>
<dbReference type="InterPro" id="IPR041166">
    <property type="entry name" value="Rubredoxin_2"/>
</dbReference>
<dbReference type="InterPro" id="IPR004504">
    <property type="entry name" value="DNA_repair_RadA"/>
</dbReference>
<dbReference type="Pfam" id="PF13481">
    <property type="entry name" value="AAA_25"/>
    <property type="match status" value="1"/>
</dbReference>
<evidence type="ECO:0000256" key="10">
    <source>
        <dbReference type="ARBA" id="ARBA00023204"/>
    </source>
</evidence>
<evidence type="ECO:0000256" key="11">
    <source>
        <dbReference type="HAMAP-Rule" id="MF_01498"/>
    </source>
</evidence>
<dbReference type="SUPFAM" id="SSF54211">
    <property type="entry name" value="Ribosomal protein S5 domain 2-like"/>
    <property type="match status" value="1"/>
</dbReference>
<evidence type="ECO:0000256" key="6">
    <source>
        <dbReference type="ARBA" id="ARBA00022833"/>
    </source>
</evidence>
<dbReference type="Gene3D" id="3.30.230.10">
    <property type="match status" value="1"/>
</dbReference>
<dbReference type="RefSeq" id="WP_014558910.1">
    <property type="nucleotide sequence ID" value="NC_017464.1"/>
</dbReference>
<keyword evidence="4 13" id="KW-0863">Zinc-finger</keyword>
<dbReference type="GO" id="GO:0005829">
    <property type="term" value="C:cytosol"/>
    <property type="evidence" value="ECO:0007669"/>
    <property type="project" value="TreeGrafter"/>
</dbReference>
<dbReference type="InterPro" id="IPR027417">
    <property type="entry name" value="P-loop_NTPase"/>
</dbReference>
<evidence type="ECO:0000256" key="8">
    <source>
        <dbReference type="ARBA" id="ARBA00023016"/>
    </source>
</evidence>
<dbReference type="PROSITE" id="PS50162">
    <property type="entry name" value="RECA_2"/>
    <property type="match status" value="1"/>
</dbReference>
<dbReference type="CDD" id="cd01121">
    <property type="entry name" value="RadA_SMS_N"/>
    <property type="match status" value="1"/>
</dbReference>
<name>I0AFJ3_IGNAJ</name>
<evidence type="ECO:0000256" key="12">
    <source>
        <dbReference type="NCBIfam" id="TIGR00416"/>
    </source>
</evidence>
<evidence type="ECO:0000256" key="1">
    <source>
        <dbReference type="ARBA" id="ARBA00022723"/>
    </source>
</evidence>
<comment type="similarity">
    <text evidence="11 13">Belongs to the RecA family. RadA subfamily.</text>
</comment>
<organism evidence="15 16">
    <name type="scientific">Ignavibacterium album (strain DSM 19864 / JCM 16511 / NBRC 101810 / Mat9-16)</name>
    <dbReference type="NCBI Taxonomy" id="945713"/>
    <lineage>
        <taxon>Bacteria</taxon>
        <taxon>Pseudomonadati</taxon>
        <taxon>Ignavibacteriota</taxon>
        <taxon>Ignavibacteria</taxon>
        <taxon>Ignavibacteriales</taxon>
        <taxon>Ignavibacteriaceae</taxon>
        <taxon>Ignavibacterium</taxon>
    </lineage>
</organism>
<keyword evidence="5" id="KW-0378">Hydrolase</keyword>
<keyword evidence="16" id="KW-1185">Reference proteome</keyword>